<evidence type="ECO:0000256" key="1">
    <source>
        <dbReference type="ARBA" id="ARBA00008853"/>
    </source>
</evidence>
<dbReference type="GO" id="GO:0004341">
    <property type="term" value="F:gluconolactonase activity"/>
    <property type="evidence" value="ECO:0007669"/>
    <property type="project" value="TreeGrafter"/>
</dbReference>
<dbReference type="InterPro" id="IPR013658">
    <property type="entry name" value="SGL"/>
</dbReference>
<dbReference type="Gene3D" id="2.120.10.30">
    <property type="entry name" value="TolB, C-terminal domain"/>
    <property type="match status" value="1"/>
</dbReference>
<feature type="binding site" evidence="3">
    <location>
        <position position="96"/>
    </location>
    <ligand>
        <name>substrate</name>
    </ligand>
</feature>
<comment type="similarity">
    <text evidence="1">Belongs to the SMP-30/CGR1 family.</text>
</comment>
<dbReference type="Proteomes" id="UP000094487">
    <property type="component" value="Unassembled WGS sequence"/>
</dbReference>
<proteinExistence type="inferred from homology"/>
<feature type="binding site" evidence="3">
    <location>
        <position position="13"/>
    </location>
    <ligand>
        <name>a divalent metal cation</name>
        <dbReference type="ChEBI" id="CHEBI:60240"/>
    </ligand>
</feature>
<keyword evidence="6" id="KW-1185">Reference proteome</keyword>
<dbReference type="InterPro" id="IPR011042">
    <property type="entry name" value="6-blade_b-propeller_TolB-like"/>
</dbReference>
<evidence type="ECO:0000259" key="4">
    <source>
        <dbReference type="Pfam" id="PF08450"/>
    </source>
</evidence>
<dbReference type="EMBL" id="MDDS01000010">
    <property type="protein sequence ID" value="ODP38932.1"/>
    <property type="molecule type" value="Genomic_DNA"/>
</dbReference>
<comment type="caution">
    <text evidence="5">The sequence shown here is derived from an EMBL/GenBank/DDBJ whole genome shotgun (WGS) entry which is preliminary data.</text>
</comment>
<dbReference type="InterPro" id="IPR005511">
    <property type="entry name" value="SMP-30"/>
</dbReference>
<dbReference type="RefSeq" id="WP_069319407.1">
    <property type="nucleotide sequence ID" value="NZ_MDDS01000010.1"/>
</dbReference>
<dbReference type="GO" id="GO:0005509">
    <property type="term" value="F:calcium ion binding"/>
    <property type="evidence" value="ECO:0007669"/>
    <property type="project" value="TreeGrafter"/>
</dbReference>
<feature type="binding site" evidence="3">
    <location>
        <position position="94"/>
    </location>
    <ligand>
        <name>substrate</name>
    </ligand>
</feature>
<accession>A0A1E3LYM0</accession>
<evidence type="ECO:0000256" key="2">
    <source>
        <dbReference type="PIRSR" id="PIRSR605511-1"/>
    </source>
</evidence>
<reference evidence="5 6" key="1">
    <citation type="submission" date="2016-08" db="EMBL/GenBank/DDBJ databases">
        <title>Draft genome of the agarase producing Sphingomonas sp. MCT13.</title>
        <authorList>
            <person name="D'Andrea M.M."/>
            <person name="Rossolini G.M."/>
            <person name="Thaller M.C."/>
        </authorList>
    </citation>
    <scope>NUCLEOTIDE SEQUENCE [LARGE SCALE GENOMIC DNA]</scope>
    <source>
        <strain evidence="5 6">MCT13</strain>
    </source>
</reference>
<dbReference type="STRING" id="1888892.BFL28_12805"/>
<feature type="active site" description="Proton donor/acceptor" evidence="2">
    <location>
        <position position="191"/>
    </location>
</feature>
<gene>
    <name evidence="5" type="ORF">BFL28_12805</name>
</gene>
<evidence type="ECO:0000256" key="3">
    <source>
        <dbReference type="PIRSR" id="PIRSR605511-2"/>
    </source>
</evidence>
<dbReference type="PANTHER" id="PTHR10907:SF47">
    <property type="entry name" value="REGUCALCIN"/>
    <property type="match status" value="1"/>
</dbReference>
<dbReference type="PANTHER" id="PTHR10907">
    <property type="entry name" value="REGUCALCIN"/>
    <property type="match status" value="1"/>
</dbReference>
<feature type="domain" description="SMP-30/Gluconolactonase/LRE-like region" evidence="4">
    <location>
        <begin position="11"/>
        <end position="249"/>
    </location>
</feature>
<dbReference type="OrthoDB" id="2633250at2"/>
<keyword evidence="3" id="KW-0862">Zinc</keyword>
<feature type="binding site" evidence="3">
    <location>
        <position position="191"/>
    </location>
    <ligand>
        <name>a divalent metal cation</name>
        <dbReference type="ChEBI" id="CHEBI:60240"/>
    </ligand>
</feature>
<name>A0A1E3LYM0_9SPHN</name>
<protein>
    <recommendedName>
        <fullName evidence="4">SMP-30/Gluconolactonase/LRE-like region domain-containing protein</fullName>
    </recommendedName>
</protein>
<keyword evidence="3" id="KW-0479">Metal-binding</keyword>
<evidence type="ECO:0000313" key="5">
    <source>
        <dbReference type="EMBL" id="ODP38932.1"/>
    </source>
</evidence>
<evidence type="ECO:0000313" key="6">
    <source>
        <dbReference type="Proteomes" id="UP000094487"/>
    </source>
</evidence>
<organism evidence="5 6">
    <name type="scientific">Sphingomonas turrisvirgatae</name>
    <dbReference type="NCBI Taxonomy" id="1888892"/>
    <lineage>
        <taxon>Bacteria</taxon>
        <taxon>Pseudomonadati</taxon>
        <taxon>Pseudomonadota</taxon>
        <taxon>Alphaproteobacteria</taxon>
        <taxon>Sphingomonadales</taxon>
        <taxon>Sphingomonadaceae</taxon>
        <taxon>Sphingomonas</taxon>
    </lineage>
</organism>
<dbReference type="SUPFAM" id="SSF63829">
    <property type="entry name" value="Calcium-dependent phosphotriesterase"/>
    <property type="match status" value="1"/>
</dbReference>
<dbReference type="Pfam" id="PF08450">
    <property type="entry name" value="SGL"/>
    <property type="match status" value="1"/>
</dbReference>
<comment type="cofactor">
    <cofactor evidence="3">
        <name>Zn(2+)</name>
        <dbReference type="ChEBI" id="CHEBI:29105"/>
    </cofactor>
    <text evidence="3">Binds 1 divalent metal cation per subunit.</text>
</comment>
<sequence>MQVYDDTPCQLGESPLWHPERDELLWVDILDQRLFASNGNDQRSWRFERPVSAIAWVDRERLIAADSNELFVFDLARASRKSICGLEADKVSTRSNDGRADPWGGFWIGTMGLQAEVGAGAMYRWYGGELRQIARGLTVPNATCFDEDRHRAYFADTVTHRLMTVPVDEDGWPTAQPEVFLDTSNEGLLMDGAITDRAGNIHIACWDASKLITVSPEAEIAAELFVPVQRPTCPAFGGPDAARLYLTSAAVDLDGELDGLTLSATANLPGKFEPRVVLAS</sequence>
<dbReference type="PRINTS" id="PR01790">
    <property type="entry name" value="SMP30FAMILY"/>
</dbReference>
<dbReference type="GO" id="GO:0019853">
    <property type="term" value="P:L-ascorbic acid biosynthetic process"/>
    <property type="evidence" value="ECO:0007669"/>
    <property type="project" value="TreeGrafter"/>
</dbReference>
<dbReference type="AlphaFoldDB" id="A0A1E3LYM0"/>
<feature type="binding site" evidence="3">
    <location>
        <position position="141"/>
    </location>
    <ligand>
        <name>a divalent metal cation</name>
        <dbReference type="ChEBI" id="CHEBI:60240"/>
    </ligand>
</feature>